<accession>A0A0F5Y801</accession>
<dbReference type="AlphaFoldDB" id="A0A0F5Y801"/>
<protein>
    <submittedName>
        <fullName evidence="2">Uncharacterized protein</fullName>
    </submittedName>
</protein>
<dbReference type="OrthoDB" id="495371at2"/>
<name>A0A0F5Y801_9CYAN</name>
<dbReference type="SUPFAM" id="SSF101756">
    <property type="entry name" value="Hypothetical protein YgiW"/>
    <property type="match status" value="1"/>
</dbReference>
<feature type="region of interest" description="Disordered" evidence="1">
    <location>
        <begin position="130"/>
        <end position="158"/>
    </location>
</feature>
<dbReference type="EMBL" id="LATL02000069">
    <property type="protein sequence ID" value="KKD35041.1"/>
    <property type="molecule type" value="Genomic_DNA"/>
</dbReference>
<comment type="caution">
    <text evidence="2">The sequence shown here is derived from an EMBL/GenBank/DDBJ whole genome shotgun (WGS) entry which is preliminary data.</text>
</comment>
<reference evidence="2 3" key="1">
    <citation type="submission" date="2015-06" db="EMBL/GenBank/DDBJ databases">
        <title>Draft genome assembly of filamentous brackish cyanobacterium Limnoraphis robusta strain CS-951.</title>
        <authorList>
            <person name="Willis A."/>
            <person name="Parks M."/>
            <person name="Burford M.A."/>
        </authorList>
    </citation>
    <scope>NUCLEOTIDE SEQUENCE [LARGE SCALE GENOMIC DNA]</scope>
    <source>
        <strain evidence="2 3">CS-951</strain>
    </source>
</reference>
<dbReference type="RefSeq" id="WP_046281816.1">
    <property type="nucleotide sequence ID" value="NZ_LATL02000069.1"/>
</dbReference>
<proteinExistence type="predicted"/>
<dbReference type="Proteomes" id="UP000033607">
    <property type="component" value="Unassembled WGS sequence"/>
</dbReference>
<dbReference type="InterPro" id="IPR036700">
    <property type="entry name" value="BOBF_sf"/>
</dbReference>
<feature type="compositionally biased region" description="Basic and acidic residues" evidence="1">
    <location>
        <begin position="130"/>
        <end position="144"/>
    </location>
</feature>
<evidence type="ECO:0000313" key="2">
    <source>
        <dbReference type="EMBL" id="KKD35041.1"/>
    </source>
</evidence>
<gene>
    <name evidence="2" type="ORF">WN50_27570</name>
</gene>
<evidence type="ECO:0000313" key="3">
    <source>
        <dbReference type="Proteomes" id="UP000033607"/>
    </source>
</evidence>
<evidence type="ECO:0000256" key="1">
    <source>
        <dbReference type="SAM" id="MobiDB-lite"/>
    </source>
</evidence>
<sequence>MTTTTQPKFVQVSPTVMLFCLTPLLFGCNQLATSTAKLSLNVTPIEKLEKRKAEAKVYIKGTVESHAPFVGAAAYQLQDNTGEVWVFTTERLPELGQEILVRGKVSYESITLKELPEQDIGGVYLKELERIQEPSPENSDKETKPPIPQSEPVVEEKE</sequence>
<organism evidence="2 3">
    <name type="scientific">Limnoraphis robusta CS-951</name>
    <dbReference type="NCBI Taxonomy" id="1637645"/>
    <lineage>
        <taxon>Bacteria</taxon>
        <taxon>Bacillati</taxon>
        <taxon>Cyanobacteriota</taxon>
        <taxon>Cyanophyceae</taxon>
        <taxon>Oscillatoriophycideae</taxon>
        <taxon>Oscillatoriales</taxon>
        <taxon>Sirenicapillariaceae</taxon>
        <taxon>Limnoraphis</taxon>
    </lineage>
</organism>